<evidence type="ECO:0000313" key="4">
    <source>
        <dbReference type="Proteomes" id="UP001652564"/>
    </source>
</evidence>
<sequence>MKNVPTLVCIAAALWLSACAGPAPKAAAISAEAQRSINVTQVTVDVAPIGAASQGRVLSARQIEAAVQKAANDVLVGVGRGNRRSRLHIEIESVNILSAGQAFMIGGESVMEGRVTIRDIQSGAVLMPPTKVSSGGGGWVPGGLIAVATLDEPEVELRQLSQEFAARIWTLVEGPTMAPGAVAQKPVGAATQRALPKKCQNDANRDSPQCKPYFAE</sequence>
<comment type="caution">
    <text evidence="3">The sequence shown here is derived from an EMBL/GenBank/DDBJ whole genome shotgun (WGS) entry which is preliminary data.</text>
</comment>
<protein>
    <recommendedName>
        <fullName evidence="5">DUF4410 domain-containing protein</fullName>
    </recommendedName>
</protein>
<gene>
    <name evidence="3" type="ORF">OEZ71_07290</name>
</gene>
<keyword evidence="4" id="KW-1185">Reference proteome</keyword>
<organism evidence="3 4">
    <name type="scientific">Albidovulum litorale</name>
    <dbReference type="NCBI Taxonomy" id="2984134"/>
    <lineage>
        <taxon>Bacteria</taxon>
        <taxon>Pseudomonadati</taxon>
        <taxon>Pseudomonadota</taxon>
        <taxon>Alphaproteobacteria</taxon>
        <taxon>Rhodobacterales</taxon>
        <taxon>Paracoccaceae</taxon>
        <taxon>Albidovulum</taxon>
    </lineage>
</organism>
<feature type="region of interest" description="Disordered" evidence="1">
    <location>
        <begin position="185"/>
        <end position="216"/>
    </location>
</feature>
<dbReference type="EMBL" id="JAOWKZ010000002">
    <property type="protein sequence ID" value="MCV2872097.1"/>
    <property type="molecule type" value="Genomic_DNA"/>
</dbReference>
<name>A0ABT2ZLV4_9RHOB</name>
<dbReference type="PROSITE" id="PS51257">
    <property type="entry name" value="PROKAR_LIPOPROTEIN"/>
    <property type="match status" value="1"/>
</dbReference>
<accession>A0ABT2ZLV4</accession>
<evidence type="ECO:0000256" key="1">
    <source>
        <dbReference type="SAM" id="MobiDB-lite"/>
    </source>
</evidence>
<dbReference type="Proteomes" id="UP001652564">
    <property type="component" value="Unassembled WGS sequence"/>
</dbReference>
<proteinExistence type="predicted"/>
<reference evidence="3 4" key="1">
    <citation type="submission" date="2022-10" db="EMBL/GenBank/DDBJ databases">
        <title>Defluviimonas sp. nov., isolated from ocean surface sediments.</title>
        <authorList>
            <person name="He W."/>
            <person name="Wang L."/>
            <person name="Zhang D.-F."/>
        </authorList>
    </citation>
    <scope>NUCLEOTIDE SEQUENCE [LARGE SCALE GENOMIC DNA]</scope>
    <source>
        <strain evidence="3 4">WL0050</strain>
    </source>
</reference>
<evidence type="ECO:0008006" key="5">
    <source>
        <dbReference type="Google" id="ProtNLM"/>
    </source>
</evidence>
<evidence type="ECO:0000256" key="2">
    <source>
        <dbReference type="SAM" id="SignalP"/>
    </source>
</evidence>
<keyword evidence="2" id="KW-0732">Signal</keyword>
<evidence type="ECO:0000313" key="3">
    <source>
        <dbReference type="EMBL" id="MCV2872097.1"/>
    </source>
</evidence>
<feature type="signal peptide" evidence="2">
    <location>
        <begin position="1"/>
        <end position="20"/>
    </location>
</feature>
<feature type="chain" id="PRO_5045878603" description="DUF4410 domain-containing protein" evidence="2">
    <location>
        <begin position="21"/>
        <end position="216"/>
    </location>
</feature>